<evidence type="ECO:0000256" key="2">
    <source>
        <dbReference type="ARBA" id="ARBA00022448"/>
    </source>
</evidence>
<dbReference type="VEuPathDB" id="PiroplasmaDB:TpMuguga_03g00342"/>
<dbReference type="KEGG" id="tpv:TP03_0342"/>
<keyword evidence="5 7" id="KW-0472">Membrane</keyword>
<dbReference type="EMBL" id="AAGK01000005">
    <property type="protein sequence ID" value="EAN31078.1"/>
    <property type="molecule type" value="Genomic_DNA"/>
</dbReference>
<dbReference type="OMA" id="DSAYTIH"/>
<dbReference type="PANTHER" id="PTHR23505">
    <property type="entry name" value="SPINSTER"/>
    <property type="match status" value="1"/>
</dbReference>
<feature type="domain" description="Major facilitator superfamily (MFS) profile" evidence="8">
    <location>
        <begin position="35"/>
        <end position="534"/>
    </location>
</feature>
<feature type="transmembrane region" description="Helical" evidence="7">
    <location>
        <begin position="341"/>
        <end position="363"/>
    </location>
</feature>
<dbReference type="InterPro" id="IPR044770">
    <property type="entry name" value="MFS_spinster-like"/>
</dbReference>
<feature type="transmembrane region" description="Helical" evidence="7">
    <location>
        <begin position="189"/>
        <end position="210"/>
    </location>
</feature>
<keyword evidence="10" id="KW-1185">Reference proteome</keyword>
<proteinExistence type="inferred from homology"/>
<name>Q4N011_THEPA</name>
<feature type="transmembrane region" description="Helical" evidence="7">
    <location>
        <begin position="29"/>
        <end position="46"/>
    </location>
</feature>
<keyword evidence="4 7" id="KW-1133">Transmembrane helix</keyword>
<evidence type="ECO:0000256" key="1">
    <source>
        <dbReference type="ARBA" id="ARBA00004141"/>
    </source>
</evidence>
<sequence length="553" mass="62880">MTKNDVSSISVPTLNNIPDIKIIKVKPRCGYKVYTFIILTLIQIFVNYDNGVIPVSLSWIQEPYNFSSTELGIMGSLSYFAYVVMSPFMPYIYLAFSSQMVVTVAITIKTLSLIIYGLASNKYMFFFSRFCIGASQSLFITFYPIWVDTFAPKFYRNIWMSIIQSGIIIGMALGYVCTSGFSFFGSRGWRYSIFTQIAYGMILTILFYLIPKKFVNFDPSRDEHVDFDLCTCEKSSFDTMEVDSDKAVSSKSSIDDLSNGHDSVLKRYRSVDFIVSKVSSLGMTNKYISRIHSTFENSTNKPEYSKCSKCFINNVKLYQETINVKNLSIWSKFKLLIKHHVYILTCIFMSSITFCAMGMNFWMTKICVTYIKMNEMEVYFIFSIQPITAPLLGIITGSYLIDRVIYHYPEQPLLVDVVLMVWSVLLTISGLVVIFVQNAISLGICVFILLFFGASIIPTLTLQSVAYLPHRLKPAGSSFFISQYHIFGFTLGAIMPGIAMDLFDSYTAALIVMYLPGFILLACCIAIMYIKWRRIKKARLTGRSIYVKGVIVI</sequence>
<dbReference type="RefSeq" id="XP_763361.1">
    <property type="nucleotide sequence ID" value="XM_758268.1"/>
</dbReference>
<reference evidence="9 10" key="1">
    <citation type="journal article" date="2005" name="Science">
        <title>Genome sequence of Theileria parva, a bovine pathogen that transforms lymphocytes.</title>
        <authorList>
            <person name="Gardner M.J."/>
            <person name="Bishop R."/>
            <person name="Shah T."/>
            <person name="de Villiers E.P."/>
            <person name="Carlton J.M."/>
            <person name="Hall N."/>
            <person name="Ren Q."/>
            <person name="Paulsen I.T."/>
            <person name="Pain A."/>
            <person name="Berriman M."/>
            <person name="Wilson R.J.M."/>
            <person name="Sato S."/>
            <person name="Ralph S.A."/>
            <person name="Mann D.J."/>
            <person name="Xiong Z."/>
            <person name="Shallom S.J."/>
            <person name="Weidman J."/>
            <person name="Jiang L."/>
            <person name="Lynn J."/>
            <person name="Weaver B."/>
            <person name="Shoaibi A."/>
            <person name="Domingo A.R."/>
            <person name="Wasawo D."/>
            <person name="Crabtree J."/>
            <person name="Wortman J.R."/>
            <person name="Haas B."/>
            <person name="Angiuoli S.V."/>
            <person name="Creasy T.H."/>
            <person name="Lu C."/>
            <person name="Suh B."/>
            <person name="Silva J.C."/>
            <person name="Utterback T.R."/>
            <person name="Feldblyum T.V."/>
            <person name="Pertea M."/>
            <person name="Allen J."/>
            <person name="Nierman W.C."/>
            <person name="Taracha E.L.N."/>
            <person name="Salzberg S.L."/>
            <person name="White O.R."/>
            <person name="Fitzhugh H.A."/>
            <person name="Morzaria S."/>
            <person name="Venter J.C."/>
            <person name="Fraser C.M."/>
            <person name="Nene V."/>
        </authorList>
    </citation>
    <scope>NUCLEOTIDE SEQUENCE [LARGE SCALE GENOMIC DNA]</scope>
    <source>
        <strain evidence="9 10">Muguga</strain>
    </source>
</reference>
<dbReference type="Pfam" id="PF07690">
    <property type="entry name" value="MFS_1"/>
    <property type="match status" value="1"/>
</dbReference>
<feature type="transmembrane region" description="Helical" evidence="7">
    <location>
        <begin position="413"/>
        <end position="434"/>
    </location>
</feature>
<comment type="caution">
    <text evidence="9">The sequence shown here is derived from an EMBL/GenBank/DDBJ whole genome shotgun (WGS) entry which is preliminary data.</text>
</comment>
<dbReference type="PROSITE" id="PS50850">
    <property type="entry name" value="MFS"/>
    <property type="match status" value="1"/>
</dbReference>
<evidence type="ECO:0000256" key="6">
    <source>
        <dbReference type="ARBA" id="ARBA00024338"/>
    </source>
</evidence>
<gene>
    <name evidence="9" type="ordered locus">TP03_0342</name>
</gene>
<evidence type="ECO:0000256" key="4">
    <source>
        <dbReference type="ARBA" id="ARBA00022989"/>
    </source>
</evidence>
<evidence type="ECO:0000256" key="5">
    <source>
        <dbReference type="ARBA" id="ARBA00023136"/>
    </source>
</evidence>
<feature type="transmembrane region" description="Helical" evidence="7">
    <location>
        <begin position="506"/>
        <end position="530"/>
    </location>
</feature>
<dbReference type="PANTHER" id="PTHR23505:SF9">
    <property type="entry name" value="PROTEIN, PUTATIVE-RELATED"/>
    <property type="match status" value="1"/>
</dbReference>
<feature type="transmembrane region" description="Helical" evidence="7">
    <location>
        <begin position="125"/>
        <end position="146"/>
    </location>
</feature>
<dbReference type="InterPro" id="IPR011701">
    <property type="entry name" value="MFS"/>
</dbReference>
<feature type="transmembrane region" description="Helical" evidence="7">
    <location>
        <begin position="440"/>
        <end position="468"/>
    </location>
</feature>
<dbReference type="Proteomes" id="UP000001949">
    <property type="component" value="Unassembled WGS sequence"/>
</dbReference>
<feature type="transmembrane region" description="Helical" evidence="7">
    <location>
        <begin position="480"/>
        <end position="500"/>
    </location>
</feature>
<evidence type="ECO:0000313" key="10">
    <source>
        <dbReference type="Proteomes" id="UP000001949"/>
    </source>
</evidence>
<dbReference type="eggNOG" id="ENOG502QWIG">
    <property type="taxonomic scope" value="Eukaryota"/>
</dbReference>
<accession>Q4N011</accession>
<feature type="transmembrane region" description="Helical" evidence="7">
    <location>
        <begin position="91"/>
        <end position="119"/>
    </location>
</feature>
<dbReference type="GO" id="GO:0016020">
    <property type="term" value="C:membrane"/>
    <property type="evidence" value="ECO:0007669"/>
    <property type="project" value="UniProtKB-SubCell"/>
</dbReference>
<feature type="transmembrane region" description="Helical" evidence="7">
    <location>
        <begin position="378"/>
        <end position="401"/>
    </location>
</feature>
<comment type="subcellular location">
    <subcellularLocation>
        <location evidence="1">Membrane</location>
        <topology evidence="1">Multi-pass membrane protein</topology>
    </subcellularLocation>
</comment>
<organism evidence="9 10">
    <name type="scientific">Theileria parva</name>
    <name type="common">East coast fever infection agent</name>
    <dbReference type="NCBI Taxonomy" id="5875"/>
    <lineage>
        <taxon>Eukaryota</taxon>
        <taxon>Sar</taxon>
        <taxon>Alveolata</taxon>
        <taxon>Apicomplexa</taxon>
        <taxon>Aconoidasida</taxon>
        <taxon>Piroplasmida</taxon>
        <taxon>Theileriidae</taxon>
        <taxon>Theileria</taxon>
    </lineage>
</organism>
<keyword evidence="2" id="KW-0813">Transport</keyword>
<dbReference type="InParanoid" id="Q4N011"/>
<dbReference type="SUPFAM" id="SSF103473">
    <property type="entry name" value="MFS general substrate transporter"/>
    <property type="match status" value="1"/>
</dbReference>
<evidence type="ECO:0000256" key="3">
    <source>
        <dbReference type="ARBA" id="ARBA00022692"/>
    </source>
</evidence>
<evidence type="ECO:0000256" key="7">
    <source>
        <dbReference type="SAM" id="Phobius"/>
    </source>
</evidence>
<dbReference type="STRING" id="5875.Q4N011"/>
<dbReference type="InterPro" id="IPR020846">
    <property type="entry name" value="MFS_dom"/>
</dbReference>
<feature type="transmembrane region" description="Helical" evidence="7">
    <location>
        <begin position="66"/>
        <end position="84"/>
    </location>
</feature>
<protein>
    <recommendedName>
        <fullName evidence="8">Major facilitator superfamily (MFS) profile domain-containing protein</fullName>
    </recommendedName>
</protein>
<dbReference type="InterPro" id="IPR036259">
    <property type="entry name" value="MFS_trans_sf"/>
</dbReference>
<comment type="similarity">
    <text evidence="6">Belongs to the major facilitator superfamily. Spinster (TC 2.A.1.49) family.</text>
</comment>
<evidence type="ECO:0000259" key="8">
    <source>
        <dbReference type="PROSITE" id="PS50850"/>
    </source>
</evidence>
<dbReference type="Gene3D" id="1.20.1250.20">
    <property type="entry name" value="MFS general substrate transporter like domains"/>
    <property type="match status" value="2"/>
</dbReference>
<feature type="transmembrane region" description="Helical" evidence="7">
    <location>
        <begin position="158"/>
        <end position="183"/>
    </location>
</feature>
<dbReference type="GeneID" id="3500331"/>
<evidence type="ECO:0000313" key="9">
    <source>
        <dbReference type="EMBL" id="EAN31078.1"/>
    </source>
</evidence>
<dbReference type="AlphaFoldDB" id="Q4N011"/>
<dbReference type="GO" id="GO:0022857">
    <property type="term" value="F:transmembrane transporter activity"/>
    <property type="evidence" value="ECO:0007669"/>
    <property type="project" value="InterPro"/>
</dbReference>
<keyword evidence="3 7" id="KW-0812">Transmembrane</keyword>